<keyword evidence="2 4" id="KW-0689">Ribosomal protein</keyword>
<dbReference type="GO" id="GO:0019843">
    <property type="term" value="F:rRNA binding"/>
    <property type="evidence" value="ECO:0007669"/>
    <property type="project" value="UniProtKB-KW"/>
</dbReference>
<sequence>MTRKTNAVYSKNRRAKILKEAKGFFGNKSKLFTYAKDAVFRAKKYQYFDRKKKKSILRNGWIKKISSSLKLLGLKYSFIIFIFNRYDVPVNRSSLSVLIEHAPSVALLYIKSIFQNKK</sequence>
<dbReference type="NCBIfam" id="TIGR01032">
    <property type="entry name" value="rplT_bact"/>
    <property type="match status" value="1"/>
</dbReference>
<reference evidence="5" key="1">
    <citation type="journal article" date="2021" name="Front. Microbiol.">
        <title>Genome Analysis of a Verrucomicrobial Endosymbiont With a Tiny Genome Discovered in an Antarctic Lake.</title>
        <authorList>
            <person name="Williams T.J."/>
            <person name="Allen M.A."/>
            <person name="Ivanova N."/>
            <person name="Huntemann M."/>
            <person name="Haque S."/>
            <person name="Hancock A.M."/>
            <person name="Brazendale S."/>
            <person name="Cavicchioli R."/>
        </authorList>
    </citation>
    <scope>NUCLEOTIDE SEQUENCE</scope>
    <source>
        <strain evidence="5">MAG_Ga0307966_1000010</strain>
    </source>
</reference>
<evidence type="ECO:0000256" key="4">
    <source>
        <dbReference type="RuleBase" id="RU000560"/>
    </source>
</evidence>
<reference evidence="5" key="2">
    <citation type="submission" date="2023-06" db="EMBL/GenBank/DDBJ databases">
        <authorList>
            <person name="Williams T.J."/>
            <person name="Allen M.A."/>
            <person name="Ivanova N."/>
            <person name="Huntemann M."/>
            <person name="Haque S."/>
            <person name="Hancock A.M."/>
            <person name="Brazendale S."/>
            <person name="Cavicchioli R."/>
        </authorList>
    </citation>
    <scope>NUCLEOTIDE SEQUENCE</scope>
    <source>
        <strain evidence="5">MAG_Ga0307966_1000010</strain>
    </source>
</reference>
<evidence type="ECO:0000313" key="5">
    <source>
        <dbReference type="EMBL" id="WMI30469.1"/>
    </source>
</evidence>
<dbReference type="Proteomes" id="UP001238843">
    <property type="component" value="Chromosome"/>
</dbReference>
<dbReference type="InterPro" id="IPR035566">
    <property type="entry name" value="Ribosomal_protein_bL20_C"/>
</dbReference>
<dbReference type="GO" id="GO:0003735">
    <property type="term" value="F:structural constituent of ribosome"/>
    <property type="evidence" value="ECO:0007669"/>
    <property type="project" value="InterPro"/>
</dbReference>
<gene>
    <name evidence="5" type="primary">rplT</name>
    <name evidence="5" type="ORF">QTO32_00950</name>
</gene>
<evidence type="ECO:0000256" key="2">
    <source>
        <dbReference type="ARBA" id="ARBA00022980"/>
    </source>
</evidence>
<protein>
    <recommendedName>
        <fullName evidence="4">50S ribosomal protein L20</fullName>
    </recommendedName>
</protein>
<dbReference type="InterPro" id="IPR005813">
    <property type="entry name" value="Ribosomal_bL20"/>
</dbReference>
<dbReference type="PRINTS" id="PR00062">
    <property type="entry name" value="RIBOSOMALL20"/>
</dbReference>
<dbReference type="GO" id="GO:0005840">
    <property type="term" value="C:ribosome"/>
    <property type="evidence" value="ECO:0007669"/>
    <property type="project" value="UniProtKB-KW"/>
</dbReference>
<evidence type="ECO:0000256" key="3">
    <source>
        <dbReference type="ARBA" id="ARBA00023274"/>
    </source>
</evidence>
<dbReference type="GO" id="GO:1990904">
    <property type="term" value="C:ribonucleoprotein complex"/>
    <property type="evidence" value="ECO:0007669"/>
    <property type="project" value="UniProtKB-KW"/>
</dbReference>
<organism evidence="5">
    <name type="scientific">Candidatus Organicella extenuata</name>
    <dbReference type="NCBI Taxonomy" id="2841811"/>
    <lineage>
        <taxon>Bacteria</taxon>
        <taxon>Pseudomonadati</taxon>
        <taxon>Verrucomicrobiota</taxon>
        <taxon>Candidatus Organicella</taxon>
    </lineage>
</organism>
<dbReference type="Gene3D" id="6.10.160.10">
    <property type="match status" value="1"/>
</dbReference>
<dbReference type="GO" id="GO:0006412">
    <property type="term" value="P:translation"/>
    <property type="evidence" value="ECO:0007669"/>
    <property type="project" value="InterPro"/>
</dbReference>
<evidence type="ECO:0000256" key="1">
    <source>
        <dbReference type="ARBA" id="ARBA00007698"/>
    </source>
</evidence>
<proteinExistence type="inferred from homology"/>
<accession>A0AA51BKY1</accession>
<dbReference type="EMBL" id="CP128385">
    <property type="protein sequence ID" value="WMI30469.1"/>
    <property type="molecule type" value="Genomic_DNA"/>
</dbReference>
<dbReference type="Pfam" id="PF00453">
    <property type="entry name" value="Ribosomal_L20"/>
    <property type="match status" value="1"/>
</dbReference>
<comment type="similarity">
    <text evidence="1 4">Belongs to the bacterial ribosomal protein bL20 family.</text>
</comment>
<comment type="function">
    <text evidence="4">Binds directly to 23S ribosomal RNA and is necessary for the in vitro assembly process of the 50S ribosomal subunit. It is not involved in the protein synthesizing functions of that subunit.</text>
</comment>
<dbReference type="AlphaFoldDB" id="A0AA51BKY1"/>
<keyword evidence="3 4" id="KW-0687">Ribonucleoprotein</keyword>
<name>A0AA51BKY1_9BACT</name>
<dbReference type="SUPFAM" id="SSF74731">
    <property type="entry name" value="Ribosomal protein L20"/>
    <property type="match status" value="1"/>
</dbReference>
<keyword evidence="4" id="KW-0694">RNA-binding</keyword>
<keyword evidence="4" id="KW-0699">rRNA-binding</keyword>
<dbReference type="PANTHER" id="PTHR10986">
    <property type="entry name" value="39S RIBOSOMAL PROTEIN L20"/>
    <property type="match status" value="1"/>
</dbReference>